<dbReference type="EMBL" id="JABFAC010000003">
    <property type="protein sequence ID" value="MBA0608976.1"/>
    <property type="molecule type" value="Genomic_DNA"/>
</dbReference>
<sequence length="37" mass="4190">KLEEFRTTRCDSFSTALRVTSSDLTLSNLLTNQQSLL</sequence>
<proteinExistence type="predicted"/>
<evidence type="ECO:0000313" key="2">
    <source>
        <dbReference type="Proteomes" id="UP000593561"/>
    </source>
</evidence>
<evidence type="ECO:0000313" key="1">
    <source>
        <dbReference type="EMBL" id="MBA0608976.1"/>
    </source>
</evidence>
<dbReference type="Proteomes" id="UP000593561">
    <property type="component" value="Unassembled WGS sequence"/>
</dbReference>
<dbReference type="AlphaFoldDB" id="A0A7J8R6L5"/>
<name>A0A7J8R6L5_GOSDV</name>
<reference evidence="1 2" key="1">
    <citation type="journal article" date="2019" name="Genome Biol. Evol.">
        <title>Insights into the evolution of the New World diploid cottons (Gossypium, subgenus Houzingenia) based on genome sequencing.</title>
        <authorList>
            <person name="Grover C.E."/>
            <person name="Arick M.A. 2nd"/>
            <person name="Thrash A."/>
            <person name="Conover J.L."/>
            <person name="Sanders W.S."/>
            <person name="Peterson D.G."/>
            <person name="Frelichowski J.E."/>
            <person name="Scheffler J.A."/>
            <person name="Scheffler B.E."/>
            <person name="Wendel J.F."/>
        </authorList>
    </citation>
    <scope>NUCLEOTIDE SEQUENCE [LARGE SCALE GENOMIC DNA]</scope>
    <source>
        <strain evidence="1">27</strain>
        <tissue evidence="1">Leaf</tissue>
    </source>
</reference>
<gene>
    <name evidence="1" type="ORF">Godav_021120</name>
</gene>
<comment type="caution">
    <text evidence="1">The sequence shown here is derived from an EMBL/GenBank/DDBJ whole genome shotgun (WGS) entry which is preliminary data.</text>
</comment>
<accession>A0A7J8R6L5</accession>
<keyword evidence="2" id="KW-1185">Reference proteome</keyword>
<feature type="non-terminal residue" evidence="1">
    <location>
        <position position="37"/>
    </location>
</feature>
<organism evidence="1 2">
    <name type="scientific">Gossypium davidsonii</name>
    <name type="common">Davidson's cotton</name>
    <name type="synonym">Gossypium klotzschianum subsp. davidsonii</name>
    <dbReference type="NCBI Taxonomy" id="34287"/>
    <lineage>
        <taxon>Eukaryota</taxon>
        <taxon>Viridiplantae</taxon>
        <taxon>Streptophyta</taxon>
        <taxon>Embryophyta</taxon>
        <taxon>Tracheophyta</taxon>
        <taxon>Spermatophyta</taxon>
        <taxon>Magnoliopsida</taxon>
        <taxon>eudicotyledons</taxon>
        <taxon>Gunneridae</taxon>
        <taxon>Pentapetalae</taxon>
        <taxon>rosids</taxon>
        <taxon>malvids</taxon>
        <taxon>Malvales</taxon>
        <taxon>Malvaceae</taxon>
        <taxon>Malvoideae</taxon>
        <taxon>Gossypium</taxon>
    </lineage>
</organism>
<protein>
    <submittedName>
        <fullName evidence="1">Uncharacterized protein</fullName>
    </submittedName>
</protein>
<feature type="non-terminal residue" evidence="1">
    <location>
        <position position="1"/>
    </location>
</feature>